<comment type="caution">
    <text evidence="1">The sequence shown here is derived from an EMBL/GenBank/DDBJ whole genome shotgun (WGS) entry which is preliminary data.</text>
</comment>
<accession>A0A6V8PJU7</accession>
<evidence type="ECO:0000313" key="2">
    <source>
        <dbReference type="Proteomes" id="UP000568877"/>
    </source>
</evidence>
<feature type="non-terminal residue" evidence="1">
    <location>
        <position position="189"/>
    </location>
</feature>
<protein>
    <submittedName>
        <fullName evidence="1">Uncharacterized protein</fullName>
    </submittedName>
</protein>
<name>A0A6V8PJU7_9ACTN</name>
<dbReference type="Proteomes" id="UP000568877">
    <property type="component" value="Unassembled WGS sequence"/>
</dbReference>
<dbReference type="AlphaFoldDB" id="A0A6V8PJU7"/>
<evidence type="ECO:0000313" key="1">
    <source>
        <dbReference type="EMBL" id="GFP32527.1"/>
    </source>
</evidence>
<organism evidence="1 2">
    <name type="scientific">Candidatus Hakubella thermalkaliphila</name>
    <dbReference type="NCBI Taxonomy" id="2754717"/>
    <lineage>
        <taxon>Bacteria</taxon>
        <taxon>Bacillati</taxon>
        <taxon>Actinomycetota</taxon>
        <taxon>Actinomycetota incertae sedis</taxon>
        <taxon>Candidatus Hakubellales</taxon>
        <taxon>Candidatus Hakubellaceae</taxon>
        <taxon>Candidatus Hakubella</taxon>
    </lineage>
</organism>
<proteinExistence type="predicted"/>
<sequence length="189" mass="21217">MSTFLELNNDLGLQYADLGHRLNKIPKNVTGGRCLITVSDLRSKEPIETAGHQGQLQITVDLHRNSRGKGIHVKEVDPISNTVFDDHALGIAFNQLRRRAMPLIGNQDSRLFMSQSFNNHLPQSSRIAWKLNGLIQNLGGLVETRDPLEFNPPPSGDWLLMNLMDHFLSPSPNRDKINSHLVELVEISI</sequence>
<gene>
    <name evidence="1" type="ORF">HKBW3S42_00831</name>
</gene>
<reference evidence="1 2" key="1">
    <citation type="journal article" date="2020" name="Front. Microbiol.">
        <title>Single-cell genomics of novel Actinobacteria with the Wood-Ljungdahl pathway discovered in a serpentinizing system.</title>
        <authorList>
            <person name="Merino N."/>
            <person name="Kawai M."/>
            <person name="Boyd E.S."/>
            <person name="Colman D.R."/>
            <person name="McGlynn S.E."/>
            <person name="Nealson K.H."/>
            <person name="Kurokawa K."/>
            <person name="Hongoh Y."/>
        </authorList>
    </citation>
    <scope>NUCLEOTIDE SEQUENCE [LARGE SCALE GENOMIC DNA]</scope>
    <source>
        <strain evidence="1 2">S42</strain>
    </source>
</reference>
<dbReference type="EMBL" id="BLSA01000093">
    <property type="protein sequence ID" value="GFP32527.1"/>
    <property type="molecule type" value="Genomic_DNA"/>
</dbReference>